<dbReference type="Pfam" id="PF01850">
    <property type="entry name" value="PIN"/>
    <property type="match status" value="1"/>
</dbReference>
<organism evidence="3 4">
    <name type="scientific">Candidatus Roizmanbacteria bacterium CG07_land_8_20_14_0_80_34_15</name>
    <dbReference type="NCBI Taxonomy" id="1974849"/>
    <lineage>
        <taxon>Bacteria</taxon>
        <taxon>Candidatus Roizmaniibacteriota</taxon>
    </lineage>
</organism>
<proteinExistence type="predicted"/>
<dbReference type="EMBL" id="PEWY01000003">
    <property type="protein sequence ID" value="PIU37577.1"/>
    <property type="molecule type" value="Genomic_DNA"/>
</dbReference>
<reference evidence="4" key="1">
    <citation type="submission" date="2017-09" db="EMBL/GenBank/DDBJ databases">
        <title>Depth-based differentiation of microbial function through sediment-hosted aquifers and enrichment of novel symbionts in the deep terrestrial subsurface.</title>
        <authorList>
            <person name="Probst A.J."/>
            <person name="Ladd B."/>
            <person name="Jarett J.K."/>
            <person name="Geller-Mcgrath D.E."/>
            <person name="Sieber C.M.K."/>
            <person name="Emerson J.B."/>
            <person name="Anantharaman K."/>
            <person name="Thomas B.C."/>
            <person name="Malmstrom R."/>
            <person name="Stieglmeier M."/>
            <person name="Klingl A."/>
            <person name="Woyke T."/>
            <person name="Ryan C.M."/>
            <person name="Banfield J.F."/>
        </authorList>
    </citation>
    <scope>NUCLEOTIDE SEQUENCE [LARGE SCALE GENOMIC DNA]</scope>
</reference>
<dbReference type="PANTHER" id="PTHR35901:SF1">
    <property type="entry name" value="EXONUCLEASE VAPC9"/>
    <property type="match status" value="1"/>
</dbReference>
<dbReference type="PANTHER" id="PTHR35901">
    <property type="entry name" value="RIBONUCLEASE VAPC3"/>
    <property type="match status" value="1"/>
</dbReference>
<gene>
    <name evidence="3" type="ORF">COT02_00125</name>
</gene>
<dbReference type="InterPro" id="IPR051619">
    <property type="entry name" value="TypeII_TA_RNase_PINc/VapC"/>
</dbReference>
<dbReference type="Proteomes" id="UP000230184">
    <property type="component" value="Unassembled WGS sequence"/>
</dbReference>
<comment type="caution">
    <text evidence="3">The sequence shown here is derived from an EMBL/GenBank/DDBJ whole genome shotgun (WGS) entry which is preliminary data.</text>
</comment>
<sequence length="127" mass="14829">MAENINNVFVIDASFVLAYLLDEDNTTIDSIFEKQVKGEIYFISPSLLKYEVGNTLRTKLMRKKIKKEEAQRLYRSFLAINIKEELLDFHDVLDLALEKNLSFYDASYLYLAKSKEIKLLTLDHSLK</sequence>
<feature type="domain" description="PIN" evidence="2">
    <location>
        <begin position="10"/>
        <end position="126"/>
    </location>
</feature>
<dbReference type="InterPro" id="IPR029060">
    <property type="entry name" value="PIN-like_dom_sf"/>
</dbReference>
<evidence type="ECO:0000256" key="1">
    <source>
        <dbReference type="ARBA" id="ARBA00022842"/>
    </source>
</evidence>
<keyword evidence="1" id="KW-0460">Magnesium</keyword>
<evidence type="ECO:0000313" key="4">
    <source>
        <dbReference type="Proteomes" id="UP000230184"/>
    </source>
</evidence>
<evidence type="ECO:0000313" key="3">
    <source>
        <dbReference type="EMBL" id="PIU37577.1"/>
    </source>
</evidence>
<dbReference type="InterPro" id="IPR044153">
    <property type="entry name" value="PIN_Pae0151-like"/>
</dbReference>
<dbReference type="Gene3D" id="3.40.50.1010">
    <property type="entry name" value="5'-nuclease"/>
    <property type="match status" value="1"/>
</dbReference>
<dbReference type="InterPro" id="IPR002716">
    <property type="entry name" value="PIN_dom"/>
</dbReference>
<dbReference type="CDD" id="cd09873">
    <property type="entry name" value="PIN_Pae0151-like"/>
    <property type="match status" value="1"/>
</dbReference>
<evidence type="ECO:0000259" key="2">
    <source>
        <dbReference type="Pfam" id="PF01850"/>
    </source>
</evidence>
<dbReference type="AlphaFoldDB" id="A0A2M6YVN9"/>
<dbReference type="SUPFAM" id="SSF88723">
    <property type="entry name" value="PIN domain-like"/>
    <property type="match status" value="1"/>
</dbReference>
<protein>
    <recommendedName>
        <fullName evidence="2">PIN domain-containing protein</fullName>
    </recommendedName>
</protein>
<name>A0A2M6YVN9_9BACT</name>
<accession>A0A2M6YVN9</accession>